<reference evidence="1" key="1">
    <citation type="journal article" date="2020" name="BMC Genomics">
        <title>Correction to: Identification and distribution of gene clusters required for synthesis of sphingolipid metabolism inhibitors in diverse species of the filamentous fungus Fusarium.</title>
        <authorList>
            <person name="Kim H.S."/>
            <person name="Lohmar J.M."/>
            <person name="Busman M."/>
            <person name="Brown D.W."/>
            <person name="Naumann T.A."/>
            <person name="Divon H.H."/>
            <person name="Lysoe E."/>
            <person name="Uhlig S."/>
            <person name="Proctor R.H."/>
        </authorList>
    </citation>
    <scope>NUCLEOTIDE SEQUENCE</scope>
    <source>
        <strain evidence="1">NRRL 22465</strain>
    </source>
</reference>
<name>A0A8H4XKL9_9HYPO</name>
<dbReference type="OrthoDB" id="10482532at2759"/>
<dbReference type="EMBL" id="JABEYC010000391">
    <property type="protein sequence ID" value="KAF4978179.1"/>
    <property type="molecule type" value="Genomic_DNA"/>
</dbReference>
<gene>
    <name evidence="1" type="ORF">FZEAL_5424</name>
</gene>
<sequence>MDPVSAVGITSASAQFITFASQLIATTAEIYDSATDAYRDISHLDANYSQLQKICEDLHHASEKASKGQLTIKPHSTRVCISQHGLSFNAVGQGEDLDVLDCTNDVELAIGNAIPKLEKVYSLHAVVGDCEEDSKYVLTVMSSRLTRK</sequence>
<evidence type="ECO:0008006" key="3">
    <source>
        <dbReference type="Google" id="ProtNLM"/>
    </source>
</evidence>
<dbReference type="Proteomes" id="UP000635477">
    <property type="component" value="Unassembled WGS sequence"/>
</dbReference>
<reference evidence="1" key="2">
    <citation type="submission" date="2020-05" db="EMBL/GenBank/DDBJ databases">
        <authorList>
            <person name="Kim H.-S."/>
            <person name="Proctor R.H."/>
            <person name="Brown D.W."/>
        </authorList>
    </citation>
    <scope>NUCLEOTIDE SEQUENCE</scope>
    <source>
        <strain evidence="1">NRRL 22465</strain>
    </source>
</reference>
<evidence type="ECO:0000313" key="2">
    <source>
        <dbReference type="Proteomes" id="UP000635477"/>
    </source>
</evidence>
<dbReference type="AlphaFoldDB" id="A0A8H4XKL9"/>
<keyword evidence="2" id="KW-1185">Reference proteome</keyword>
<comment type="caution">
    <text evidence="1">The sequence shown here is derived from an EMBL/GenBank/DDBJ whole genome shotgun (WGS) entry which is preliminary data.</text>
</comment>
<organism evidence="1 2">
    <name type="scientific">Fusarium zealandicum</name>
    <dbReference type="NCBI Taxonomy" id="1053134"/>
    <lineage>
        <taxon>Eukaryota</taxon>
        <taxon>Fungi</taxon>
        <taxon>Dikarya</taxon>
        <taxon>Ascomycota</taxon>
        <taxon>Pezizomycotina</taxon>
        <taxon>Sordariomycetes</taxon>
        <taxon>Hypocreomycetidae</taxon>
        <taxon>Hypocreales</taxon>
        <taxon>Nectriaceae</taxon>
        <taxon>Fusarium</taxon>
        <taxon>Fusarium staphyleae species complex</taxon>
    </lineage>
</organism>
<accession>A0A8H4XKL9</accession>
<protein>
    <recommendedName>
        <fullName evidence="3">Fungal N-terminal domain-containing protein</fullName>
    </recommendedName>
</protein>
<evidence type="ECO:0000313" key="1">
    <source>
        <dbReference type="EMBL" id="KAF4978179.1"/>
    </source>
</evidence>
<proteinExistence type="predicted"/>